<keyword evidence="3" id="KW-0449">Lipoprotein</keyword>
<name>A0A085W032_9BACT</name>
<dbReference type="PATRIC" id="fig|394096.3.peg.8213"/>
<accession>A0A085W032</accession>
<evidence type="ECO:0000256" key="1">
    <source>
        <dbReference type="SAM" id="MobiDB-lite"/>
    </source>
</evidence>
<keyword evidence="2" id="KW-0732">Signal</keyword>
<organism evidence="3 4">
    <name type="scientific">Hyalangium minutum</name>
    <dbReference type="NCBI Taxonomy" id="394096"/>
    <lineage>
        <taxon>Bacteria</taxon>
        <taxon>Pseudomonadati</taxon>
        <taxon>Myxococcota</taxon>
        <taxon>Myxococcia</taxon>
        <taxon>Myxococcales</taxon>
        <taxon>Cystobacterineae</taxon>
        <taxon>Archangiaceae</taxon>
        <taxon>Hyalangium</taxon>
    </lineage>
</organism>
<feature type="chain" id="PRO_5001799452" evidence="2">
    <location>
        <begin position="27"/>
        <end position="208"/>
    </location>
</feature>
<dbReference type="EMBL" id="JMCB01000025">
    <property type="protein sequence ID" value="KFE61045.1"/>
    <property type="molecule type" value="Genomic_DNA"/>
</dbReference>
<evidence type="ECO:0000313" key="3">
    <source>
        <dbReference type="EMBL" id="KFE61045.1"/>
    </source>
</evidence>
<gene>
    <name evidence="3" type="ORF">DB31_4480</name>
</gene>
<comment type="caution">
    <text evidence="3">The sequence shown here is derived from an EMBL/GenBank/DDBJ whole genome shotgun (WGS) entry which is preliminary data.</text>
</comment>
<feature type="region of interest" description="Disordered" evidence="1">
    <location>
        <begin position="182"/>
        <end position="208"/>
    </location>
</feature>
<dbReference type="OrthoDB" id="5510605at2"/>
<dbReference type="Proteomes" id="UP000028725">
    <property type="component" value="Unassembled WGS sequence"/>
</dbReference>
<evidence type="ECO:0000256" key="2">
    <source>
        <dbReference type="SAM" id="SignalP"/>
    </source>
</evidence>
<keyword evidence="4" id="KW-1185">Reference proteome</keyword>
<feature type="region of interest" description="Disordered" evidence="1">
    <location>
        <begin position="23"/>
        <end position="44"/>
    </location>
</feature>
<reference evidence="3 4" key="1">
    <citation type="submission" date="2014-04" db="EMBL/GenBank/DDBJ databases">
        <title>Genome assembly of Hyalangium minutum DSM 14724.</title>
        <authorList>
            <person name="Sharma G."/>
            <person name="Subramanian S."/>
        </authorList>
    </citation>
    <scope>NUCLEOTIDE SEQUENCE [LARGE SCALE GENOMIC DNA]</scope>
    <source>
        <strain evidence="3 4">DSM 14724</strain>
    </source>
</reference>
<dbReference type="STRING" id="394096.DB31_4480"/>
<dbReference type="RefSeq" id="WP_044198393.1">
    <property type="nucleotide sequence ID" value="NZ_JMCB01000025.1"/>
</dbReference>
<protein>
    <submittedName>
        <fullName evidence="3">Putative lipoprotein</fullName>
    </submittedName>
</protein>
<dbReference type="AlphaFoldDB" id="A0A085W032"/>
<evidence type="ECO:0000313" key="4">
    <source>
        <dbReference type="Proteomes" id="UP000028725"/>
    </source>
</evidence>
<proteinExistence type="predicted"/>
<dbReference type="PROSITE" id="PS51257">
    <property type="entry name" value="PROKAR_LIPOPROTEIN"/>
    <property type="match status" value="1"/>
</dbReference>
<sequence>MRAGWGRGLVLTLALGACRVSGPSASADAGQPPPPPPPGAATGASCEAMLPSDLREWVLPGFTVKEDRACARCGPLCTFRAAAEPGTTVSLSYNCEPKDPSVEVRELLAPTLNAGGVEVPALGRAAARRSPVPGMLQVVAWDDDTPCVVVVTWMGTGPERAVDVMRTALQAANPAALDAVRDIASGGASRDAGDAGPPPSDTGDAGSP</sequence>
<feature type="signal peptide" evidence="2">
    <location>
        <begin position="1"/>
        <end position="26"/>
    </location>
</feature>